<reference evidence="2 3" key="1">
    <citation type="submission" date="2014-04" db="EMBL/GenBank/DDBJ databases">
        <title>Characterization and application of a salt tolerant electro-active bacterium.</title>
        <authorList>
            <person name="Yang L."/>
            <person name="Wei S."/>
            <person name="Tay Q.X.M."/>
        </authorList>
    </citation>
    <scope>NUCLEOTIDE SEQUENCE [LARGE SCALE GENOMIC DNA]</scope>
    <source>
        <strain evidence="2 3">LY1</strain>
    </source>
</reference>
<dbReference type="OrthoDB" id="982803at2"/>
<protein>
    <submittedName>
        <fullName evidence="2">Uncharacterized protein</fullName>
    </submittedName>
</protein>
<dbReference type="eggNOG" id="ENOG5033NHB">
    <property type="taxonomic scope" value="Bacteria"/>
</dbReference>
<keyword evidence="1" id="KW-0812">Transmembrane</keyword>
<organism evidence="2 3">
    <name type="scientific">Anditalea andensis</name>
    <dbReference type="NCBI Taxonomy" id="1048983"/>
    <lineage>
        <taxon>Bacteria</taxon>
        <taxon>Pseudomonadati</taxon>
        <taxon>Bacteroidota</taxon>
        <taxon>Cytophagia</taxon>
        <taxon>Cytophagales</taxon>
        <taxon>Cytophagaceae</taxon>
        <taxon>Anditalea</taxon>
    </lineage>
</organism>
<comment type="caution">
    <text evidence="2">The sequence shown here is derived from an EMBL/GenBank/DDBJ whole genome shotgun (WGS) entry which is preliminary data.</text>
</comment>
<evidence type="ECO:0000313" key="3">
    <source>
        <dbReference type="Proteomes" id="UP000027821"/>
    </source>
</evidence>
<keyword evidence="1" id="KW-1133">Transmembrane helix</keyword>
<feature type="transmembrane region" description="Helical" evidence="1">
    <location>
        <begin position="6"/>
        <end position="31"/>
    </location>
</feature>
<proteinExistence type="predicted"/>
<gene>
    <name evidence="2" type="ORF">EL17_15505</name>
</gene>
<name>A0A074KSS5_9BACT</name>
<sequence>MLQAFSIILLLLVYLSLFFILMGMIRPVYVLWFLDRGNRLKVIYIYGVAALSFYVLYHLLSIV</sequence>
<keyword evidence="3" id="KW-1185">Reference proteome</keyword>
<accession>A0A074KSS5</accession>
<dbReference type="Proteomes" id="UP000027821">
    <property type="component" value="Unassembled WGS sequence"/>
</dbReference>
<dbReference type="EMBL" id="JMIH01000023">
    <property type="protein sequence ID" value="KEO73016.1"/>
    <property type="molecule type" value="Genomic_DNA"/>
</dbReference>
<keyword evidence="1" id="KW-0472">Membrane</keyword>
<evidence type="ECO:0000313" key="2">
    <source>
        <dbReference type="EMBL" id="KEO73016.1"/>
    </source>
</evidence>
<evidence type="ECO:0000256" key="1">
    <source>
        <dbReference type="SAM" id="Phobius"/>
    </source>
</evidence>
<feature type="transmembrane region" description="Helical" evidence="1">
    <location>
        <begin position="43"/>
        <end position="60"/>
    </location>
</feature>
<dbReference type="STRING" id="1048983.EL17_15505"/>
<dbReference type="AlphaFoldDB" id="A0A074KSS5"/>